<gene>
    <name evidence="3" type="ORF">ACFVKH_11960</name>
</gene>
<dbReference type="Proteomes" id="UP001600165">
    <property type="component" value="Unassembled WGS sequence"/>
</dbReference>
<accession>A0ABW6IFN8</accession>
<evidence type="ECO:0000313" key="4">
    <source>
        <dbReference type="Proteomes" id="UP001600165"/>
    </source>
</evidence>
<feature type="signal peptide" evidence="2">
    <location>
        <begin position="1"/>
        <end position="25"/>
    </location>
</feature>
<proteinExistence type="predicted"/>
<evidence type="ECO:0000256" key="1">
    <source>
        <dbReference type="SAM" id="MobiDB-lite"/>
    </source>
</evidence>
<organism evidence="3 4">
    <name type="scientific">Almyronema epifaneia S1</name>
    <dbReference type="NCBI Taxonomy" id="2991925"/>
    <lineage>
        <taxon>Bacteria</taxon>
        <taxon>Bacillati</taxon>
        <taxon>Cyanobacteriota</taxon>
        <taxon>Cyanophyceae</taxon>
        <taxon>Nodosilineales</taxon>
        <taxon>Nodosilineaceae</taxon>
        <taxon>Almyronema</taxon>
        <taxon>Almyronema epifaneia</taxon>
    </lineage>
</organism>
<keyword evidence="4" id="KW-1185">Reference proteome</keyword>
<comment type="caution">
    <text evidence="3">The sequence shown here is derived from an EMBL/GenBank/DDBJ whole genome shotgun (WGS) entry which is preliminary data.</text>
</comment>
<protein>
    <recommendedName>
        <fullName evidence="5">Lipoprotein</fullName>
    </recommendedName>
</protein>
<feature type="chain" id="PRO_5046482289" description="Lipoprotein" evidence="2">
    <location>
        <begin position="26"/>
        <end position="236"/>
    </location>
</feature>
<evidence type="ECO:0008006" key="5">
    <source>
        <dbReference type="Google" id="ProtNLM"/>
    </source>
</evidence>
<name>A0ABW6IFN8_9CYAN</name>
<evidence type="ECO:0000256" key="2">
    <source>
        <dbReference type="SAM" id="SignalP"/>
    </source>
</evidence>
<dbReference type="RefSeq" id="WP_377965292.1">
    <property type="nucleotide sequence ID" value="NZ_JBHZOL010000075.1"/>
</dbReference>
<dbReference type="EMBL" id="JBHZOL010000075">
    <property type="protein sequence ID" value="MFE4106999.1"/>
    <property type="molecule type" value="Genomic_DNA"/>
</dbReference>
<evidence type="ECO:0000313" key="3">
    <source>
        <dbReference type="EMBL" id="MFE4106999.1"/>
    </source>
</evidence>
<keyword evidence="2" id="KW-0732">Signal</keyword>
<feature type="region of interest" description="Disordered" evidence="1">
    <location>
        <begin position="26"/>
        <end position="50"/>
    </location>
</feature>
<sequence>MKRVITGFILLSGLYLVSCTPSEVASEEALPPTESTATTTPAAQTPDTSTDLEAASNDFLIVPGERVGPITRETTADDLVDLFGEAALTNTIWPGPEGAFNLPATEVNLGADQSFLVVWLDEARTELFSVTDFGSDWKTPEGLSVGMPLSELEAILGPFQLSGFGWDYGGYAFLEGTRLAEYQGKLYVRLSPSAAEAAEEDMLAVSGEGVFSSDNPSVQAIAPTVVSLDVEFRQLE</sequence>
<feature type="compositionally biased region" description="Low complexity" evidence="1">
    <location>
        <begin position="28"/>
        <end position="50"/>
    </location>
</feature>
<reference evidence="3 4" key="1">
    <citation type="submission" date="2024-10" db="EMBL/GenBank/DDBJ databases">
        <authorList>
            <person name="Ratan Roy A."/>
            <person name="Morales Sandoval P.H."/>
            <person name="De Los Santos Villalobos S."/>
            <person name="Chakraborty S."/>
            <person name="Mukherjee J."/>
        </authorList>
    </citation>
    <scope>NUCLEOTIDE SEQUENCE [LARGE SCALE GENOMIC DNA]</scope>
    <source>
        <strain evidence="3 4">S1</strain>
    </source>
</reference>